<accession>A0A6L9QUI9</accession>
<dbReference type="AlphaFoldDB" id="A0A6L9QUI9"/>
<evidence type="ECO:0000259" key="1">
    <source>
        <dbReference type="Pfam" id="PF13569"/>
    </source>
</evidence>
<name>A0A6L9QUI9_9ACTN</name>
<protein>
    <submittedName>
        <fullName evidence="3">DUF4132 domain-containing protein</fullName>
    </submittedName>
</protein>
<feature type="domain" description="DUF7737" evidence="2">
    <location>
        <begin position="720"/>
        <end position="821"/>
    </location>
</feature>
<gene>
    <name evidence="3" type="ORF">G3I70_42635</name>
</gene>
<feature type="domain" description="DUF4132" evidence="1">
    <location>
        <begin position="433"/>
        <end position="601"/>
    </location>
</feature>
<dbReference type="Pfam" id="PF13569">
    <property type="entry name" value="DUF4132"/>
    <property type="match status" value="1"/>
</dbReference>
<proteinExistence type="predicted"/>
<dbReference type="InterPro" id="IPR056639">
    <property type="entry name" value="DUF7737"/>
</dbReference>
<comment type="caution">
    <text evidence="3">The sequence shown here is derived from an EMBL/GenBank/DDBJ whole genome shotgun (WGS) entry which is preliminary data.</text>
</comment>
<dbReference type="InterPro" id="IPR025406">
    <property type="entry name" value="DUF4132"/>
</dbReference>
<dbReference type="Pfam" id="PF24879">
    <property type="entry name" value="DUF7737"/>
    <property type="match status" value="1"/>
</dbReference>
<sequence length="823" mass="90952">MLHDTLAASARLGDGLDGVRLAALADARWALDLLAPEVFPELLDARLVPANAREPWYFGLVHDRREEQRAATRAEFDRRLAACSDAEGRAFLISFLLAARENDWLLWLHASALRGASSRFGGWSRGEAAVLLLCAADITDGGRIPEALHVALTAAEALGPDDLRELEPALRHASARFARLDVPIGYRPSLAERLWSLLESLDEAHVPEGLLPVYDSWAAPLRRLAQEAPTVEAARFVRHLAGLTVPRPSQKWRRTCVALCDAASARDAVARCLRGLVEDEPAGAGPLVHQNHGDLARGIVWAAVLTGGAPTVPGLGALARRMGLSGYRPPEEQKLAGAAINGLAAVDDPAALESLWRLRAETRNRALRKQLDTALQTAAGRQGITPAQLVERTVPSHGLAPDGSAERTLGEHTARVAVQDAATVRLTFAGADGRASRTAPAAVKDGFPDELKALKALAKEVRGTLSSERARIEGLLSQDQTWPYGEWCEHYRDHPITGAVVRGLIWEFQDEHGDWRAALADSADKAVQVRLWHPIRAAAGDVRAWRERIADERIRQPFKQAFREIYLLTPAEEETGTYSNRFAAHIVRYPQLYALFRERGWQANFLGRHDGGYSGEAYGEYGGGEWRARFYHEPTEEDYDYAPDYAATDQVRFERKNGRRRQETPLSEVPPAVFSEAMRDVDLFVSVTSIADDPAWTDRGEDRYTAYWRAATFGELTATAEVRRAALERILPRTKIADRCRIDGRYLVVRGELRTYKVHLGSANVLMEPDDSYLCIVQARGRGQGALFLPFEDERLSLILSKAFLLAADHAITDPAILRQLGR</sequence>
<evidence type="ECO:0000259" key="2">
    <source>
        <dbReference type="Pfam" id="PF24879"/>
    </source>
</evidence>
<evidence type="ECO:0000313" key="4">
    <source>
        <dbReference type="Proteomes" id="UP000475532"/>
    </source>
</evidence>
<reference evidence="3 4" key="1">
    <citation type="submission" date="2020-01" db="EMBL/GenBank/DDBJ databases">
        <title>Insect and environment-associated Actinomycetes.</title>
        <authorList>
            <person name="Currrie C."/>
            <person name="Chevrette M."/>
            <person name="Carlson C."/>
            <person name="Stubbendieck R."/>
            <person name="Wendt-Pienkowski E."/>
        </authorList>
    </citation>
    <scope>NUCLEOTIDE SEQUENCE [LARGE SCALE GENOMIC DNA]</scope>
    <source>
        <strain evidence="3 4">SID10258</strain>
    </source>
</reference>
<evidence type="ECO:0000313" key="3">
    <source>
        <dbReference type="EMBL" id="NEA29155.1"/>
    </source>
</evidence>
<organism evidence="3 4">
    <name type="scientific">Actinomadura bangladeshensis</name>
    <dbReference type="NCBI Taxonomy" id="453573"/>
    <lineage>
        <taxon>Bacteria</taxon>
        <taxon>Bacillati</taxon>
        <taxon>Actinomycetota</taxon>
        <taxon>Actinomycetes</taxon>
        <taxon>Streptosporangiales</taxon>
        <taxon>Thermomonosporaceae</taxon>
        <taxon>Actinomadura</taxon>
    </lineage>
</organism>
<dbReference type="Proteomes" id="UP000475532">
    <property type="component" value="Unassembled WGS sequence"/>
</dbReference>
<dbReference type="RefSeq" id="WP_163063882.1">
    <property type="nucleotide sequence ID" value="NZ_JAAGLI010001132.1"/>
</dbReference>
<dbReference type="EMBL" id="JAAGLI010001132">
    <property type="protein sequence ID" value="NEA29155.1"/>
    <property type="molecule type" value="Genomic_DNA"/>
</dbReference>